<keyword evidence="2" id="KW-1185">Reference proteome</keyword>
<dbReference type="Proteomes" id="UP000019487">
    <property type="component" value="Unassembled WGS sequence"/>
</dbReference>
<evidence type="ECO:0000313" key="2">
    <source>
        <dbReference type="Proteomes" id="UP000019487"/>
    </source>
</evidence>
<protein>
    <submittedName>
        <fullName evidence="1">Uncharacterized protein</fullName>
    </submittedName>
</protein>
<gene>
    <name evidence="1" type="ORF">SBOR_2310</name>
</gene>
<dbReference type="HOGENOM" id="CLU_1497081_0_0_1"/>
<dbReference type="EMBL" id="AYSA01000093">
    <property type="protein sequence ID" value="ESZ97282.1"/>
    <property type="molecule type" value="Genomic_DNA"/>
</dbReference>
<proteinExistence type="predicted"/>
<sequence>MAPPSFRTLLLAHNNDEVAASEPATLTPEQIPRHRWVSFGGETLALSIDLTEAQRPLPTDISNFHDIVALHAVYTKTCLVSVTLPTYGHDVTRSNHSRIFCHLVTILNGFPRIARLEVVIRMPFENFTQLTNACHFYRLDFKAWKLFCKVGTWDVEQIHVGSQMDRRLNGWFKVNIAGSA</sequence>
<dbReference type="AlphaFoldDB" id="W9CKF1"/>
<evidence type="ECO:0000313" key="1">
    <source>
        <dbReference type="EMBL" id="ESZ97282.1"/>
    </source>
</evidence>
<dbReference type="OrthoDB" id="3506516at2759"/>
<organism evidence="1 2">
    <name type="scientific">Sclerotinia borealis (strain F-4128)</name>
    <dbReference type="NCBI Taxonomy" id="1432307"/>
    <lineage>
        <taxon>Eukaryota</taxon>
        <taxon>Fungi</taxon>
        <taxon>Dikarya</taxon>
        <taxon>Ascomycota</taxon>
        <taxon>Pezizomycotina</taxon>
        <taxon>Leotiomycetes</taxon>
        <taxon>Helotiales</taxon>
        <taxon>Sclerotiniaceae</taxon>
        <taxon>Sclerotinia</taxon>
    </lineage>
</organism>
<name>W9CKF1_SCLBF</name>
<accession>W9CKF1</accession>
<comment type="caution">
    <text evidence="1">The sequence shown here is derived from an EMBL/GenBank/DDBJ whole genome shotgun (WGS) entry which is preliminary data.</text>
</comment>
<reference evidence="1 2" key="1">
    <citation type="journal article" date="2014" name="Genome Announc.">
        <title>Draft genome sequence of Sclerotinia borealis, a psychrophilic plant pathogenic fungus.</title>
        <authorList>
            <person name="Mardanov A.V."/>
            <person name="Beletsky A.V."/>
            <person name="Kadnikov V.V."/>
            <person name="Ignatov A.N."/>
            <person name="Ravin N.V."/>
        </authorList>
    </citation>
    <scope>NUCLEOTIDE SEQUENCE [LARGE SCALE GENOMIC DNA]</scope>
    <source>
        <strain evidence="2">F-4157</strain>
    </source>
</reference>